<reference evidence="1 2" key="1">
    <citation type="submission" date="2019-12" db="EMBL/GenBank/DDBJ databases">
        <title>Genome sequence of Streptomyces bambusae.</title>
        <authorList>
            <person name="Bansal K."/>
            <person name="Choksket S."/>
            <person name="Korpole S."/>
            <person name="Patil P.B."/>
        </authorList>
    </citation>
    <scope>NUCLEOTIDE SEQUENCE [LARGE SCALE GENOMIC DNA]</scope>
    <source>
        <strain evidence="1 2">SK60</strain>
    </source>
</reference>
<name>A0ABS6Z623_9ACTN</name>
<accession>A0ABS6Z623</accession>
<organism evidence="1 2">
    <name type="scientific">Streptomyces bambusae</name>
    <dbReference type="NCBI Taxonomy" id="1550616"/>
    <lineage>
        <taxon>Bacteria</taxon>
        <taxon>Bacillati</taxon>
        <taxon>Actinomycetota</taxon>
        <taxon>Actinomycetes</taxon>
        <taxon>Kitasatosporales</taxon>
        <taxon>Streptomycetaceae</taxon>
        <taxon>Streptomyces</taxon>
    </lineage>
</organism>
<protein>
    <recommendedName>
        <fullName evidence="3">Glycosyl hydrolase</fullName>
    </recommendedName>
</protein>
<evidence type="ECO:0000313" key="1">
    <source>
        <dbReference type="EMBL" id="MBW5483187.1"/>
    </source>
</evidence>
<dbReference type="Gene3D" id="2.130.10.10">
    <property type="entry name" value="YVTN repeat-like/Quinoprotein amine dehydrogenase"/>
    <property type="match status" value="4"/>
</dbReference>
<dbReference type="InterPro" id="IPR052025">
    <property type="entry name" value="Xyloglucanase_GH74"/>
</dbReference>
<dbReference type="InterPro" id="IPR015943">
    <property type="entry name" value="WD40/YVTN_repeat-like_dom_sf"/>
</dbReference>
<dbReference type="PANTHER" id="PTHR43739:SF5">
    <property type="entry name" value="EXO-ALPHA-SIALIDASE"/>
    <property type="match status" value="1"/>
</dbReference>
<dbReference type="RefSeq" id="WP_219667651.1">
    <property type="nucleotide sequence ID" value="NZ_WTFF01000092.1"/>
</dbReference>
<dbReference type="Proteomes" id="UP000812013">
    <property type="component" value="Unassembled WGS sequence"/>
</dbReference>
<evidence type="ECO:0008006" key="3">
    <source>
        <dbReference type="Google" id="ProtNLM"/>
    </source>
</evidence>
<dbReference type="PANTHER" id="PTHR43739">
    <property type="entry name" value="XYLOGLUCANASE (EUROFUNG)"/>
    <property type="match status" value="1"/>
</dbReference>
<dbReference type="EMBL" id="WTFF01000092">
    <property type="protein sequence ID" value="MBW5483187.1"/>
    <property type="molecule type" value="Genomic_DNA"/>
</dbReference>
<dbReference type="SUPFAM" id="SSF110296">
    <property type="entry name" value="Oligoxyloglucan reducing end-specific cellobiohydrolase"/>
    <property type="match status" value="2"/>
</dbReference>
<gene>
    <name evidence="1" type="ORF">GPJ59_15145</name>
</gene>
<evidence type="ECO:0000313" key="2">
    <source>
        <dbReference type="Proteomes" id="UP000812013"/>
    </source>
</evidence>
<comment type="caution">
    <text evidence="1">The sequence shown here is derived from an EMBL/GenBank/DDBJ whole genome shotgun (WGS) entry which is preliminary data.</text>
</comment>
<proteinExistence type="predicted"/>
<keyword evidence="2" id="KW-1185">Reference proteome</keyword>
<sequence>MAVSDEEVAQAQNISVEQVQLLSRSRGTTNEALAALPEGVVRRALLRLDFPDLPTARGLFRLKQERSDDGSVRPHGLGAAHEQAETLLSRAAPALTAGVPTGPNGRRHRGGPAPTAGMQLANWVWLGPGNIGGRTRGIVIDPVDPDRMWAVSAGGGVWHTEDGGAQWEPVDDFLANLACACITRDPSDASTMYVGTGEAFHNLDAIRGNGIFRTTDAVTWSPLAATQTPDFQFVSRIAVSQSGNVVLAATSTGLFRSADTPRAHWTQVLDIPLGDVRFDPQDSEKAVAGALQDGAAWFSRDGGVTWDLAVGGPWAGRVELAYAEQNPDIVYASVQMTSGQIWRSTDGGRTYKKRKTLTPDGLPSDYLGGQGWYDNAIWAGDPTDSDLVLVGGVNLFRSTDGGDHLAEISTWWHPDSAHADQHAIVSHPSYDGVTNRTVFFGNDGGVFRADDLAVVGSEPQPPFVTGWTELVNNYGVTQFYAGAGHAGSGKVIGGAQDNGSIVFDPALGTQDWRPFFGGDGGWCASDPTDPDVFYGEYVFLNIHRNTDGATTDDTQGDRYISGQFFNFASREWDWKPVPFRITDAKNEDALFIAPFVLDPNDENRILAGGVSLWRTNDAKTANTAVDGPTWAAVKPGSGAMISAIAVARGDSDVVWVGHENGMVFRTANGTASTPTWQRVGATGPSPLAPRRFCTGITVHPTDPDTAYVTFGGYEDDNLWVTTDGGAGWTDLAGGLPPAPVRALAVHPRRTDLLYCGTEVGLFASEDAGASWSPTNEGPTNCSVDDLFWMDETLVCVTHGRGMFQIDLSTIP</sequence>